<dbReference type="PIRSF" id="PIRSF028756">
    <property type="entry name" value="PPK2_prd"/>
    <property type="match status" value="1"/>
</dbReference>
<dbReference type="NCBIfam" id="TIGR03707">
    <property type="entry name" value="PPK2_P_aer"/>
    <property type="match status" value="1"/>
</dbReference>
<evidence type="ECO:0000259" key="5">
    <source>
        <dbReference type="Pfam" id="PF03976"/>
    </source>
</evidence>
<dbReference type="EC" id="2.7.4.-" evidence="4"/>
<dbReference type="PANTHER" id="PTHR34383">
    <property type="entry name" value="POLYPHOSPHATE:AMP PHOSPHOTRANSFERASE-RELATED"/>
    <property type="match status" value="1"/>
</dbReference>
<proteinExistence type="inferred from homology"/>
<evidence type="ECO:0000256" key="4">
    <source>
        <dbReference type="RuleBase" id="RU369062"/>
    </source>
</evidence>
<reference evidence="6 7" key="1">
    <citation type="submission" date="2023-12" db="EMBL/GenBank/DDBJ databases">
        <title>Baltic Sea Cyanobacteria.</title>
        <authorList>
            <person name="Delbaje E."/>
            <person name="Fewer D.P."/>
            <person name="Shishido T.K."/>
        </authorList>
    </citation>
    <scope>NUCLEOTIDE SEQUENCE [LARGE SCALE GENOMIC DNA]</scope>
    <source>
        <strain evidence="6 7">UHCC 0139</strain>
    </source>
</reference>
<dbReference type="Proteomes" id="UP001304461">
    <property type="component" value="Unassembled WGS sequence"/>
</dbReference>
<dbReference type="InterPro" id="IPR016898">
    <property type="entry name" value="Polyphosphate_phosphotransfera"/>
</dbReference>
<name>A0ABU5RTW3_9CYAN</name>
<dbReference type="SUPFAM" id="SSF52540">
    <property type="entry name" value="P-loop containing nucleoside triphosphate hydrolases"/>
    <property type="match status" value="1"/>
</dbReference>
<gene>
    <name evidence="6" type="primary">ppk2</name>
    <name evidence="6" type="ORF">VB738_08170</name>
</gene>
<evidence type="ECO:0000256" key="1">
    <source>
        <dbReference type="ARBA" id="ARBA00009924"/>
    </source>
</evidence>
<dbReference type="InterPro" id="IPR027417">
    <property type="entry name" value="P-loop_NTPase"/>
</dbReference>
<comment type="subunit">
    <text evidence="4">Homotetramer.</text>
</comment>
<keyword evidence="3 4" id="KW-0418">Kinase</keyword>
<dbReference type="EMBL" id="JAYGHX010000004">
    <property type="protein sequence ID" value="MEA5391237.1"/>
    <property type="molecule type" value="Genomic_DNA"/>
</dbReference>
<evidence type="ECO:0000313" key="6">
    <source>
        <dbReference type="EMBL" id="MEA5391237.1"/>
    </source>
</evidence>
<evidence type="ECO:0000256" key="2">
    <source>
        <dbReference type="ARBA" id="ARBA00022679"/>
    </source>
</evidence>
<organism evidence="6 7">
    <name type="scientific">Cyanobium gracile UHCC 0139</name>
    <dbReference type="NCBI Taxonomy" id="3110308"/>
    <lineage>
        <taxon>Bacteria</taxon>
        <taxon>Bacillati</taxon>
        <taxon>Cyanobacteriota</taxon>
        <taxon>Cyanophyceae</taxon>
        <taxon>Synechococcales</taxon>
        <taxon>Prochlorococcaceae</taxon>
        <taxon>Cyanobium</taxon>
    </lineage>
</organism>
<dbReference type="Pfam" id="PF03976">
    <property type="entry name" value="PPK2"/>
    <property type="match status" value="1"/>
</dbReference>
<dbReference type="InterPro" id="IPR022488">
    <property type="entry name" value="PPK2-related"/>
</dbReference>
<dbReference type="InterPro" id="IPR022486">
    <property type="entry name" value="PPK2_PA0141"/>
</dbReference>
<comment type="function">
    <text evidence="4">Uses inorganic polyphosphate (polyP) as a donor to convert GDP to GTP or ADP to ATP.</text>
</comment>
<dbReference type="GO" id="GO:0008976">
    <property type="term" value="F:polyphosphate kinase activity"/>
    <property type="evidence" value="ECO:0007669"/>
    <property type="project" value="UniProtKB-EC"/>
</dbReference>
<comment type="caution">
    <text evidence="6">The sequence shown here is derived from an EMBL/GenBank/DDBJ whole genome shotgun (WGS) entry which is preliminary data.</text>
</comment>
<dbReference type="RefSeq" id="WP_323305279.1">
    <property type="nucleotide sequence ID" value="NZ_JAYGHX010000004.1"/>
</dbReference>
<dbReference type="PANTHER" id="PTHR34383:SF1">
    <property type="entry name" value="ADP-POLYPHOSPHATE PHOSPHOTRANSFERASE"/>
    <property type="match status" value="1"/>
</dbReference>
<evidence type="ECO:0000256" key="3">
    <source>
        <dbReference type="ARBA" id="ARBA00022777"/>
    </source>
</evidence>
<accession>A0ABU5RTW3</accession>
<protein>
    <recommendedName>
        <fullName evidence="4">ADP/GDP-polyphosphate phosphotransferase</fullName>
        <ecNumber evidence="4">2.7.4.-</ecNumber>
    </recommendedName>
    <alternativeName>
        <fullName evidence="4">Polyphosphate kinase PPK2</fullName>
    </alternativeName>
</protein>
<keyword evidence="2 4" id="KW-0808">Transferase</keyword>
<sequence length="273" mass="31360">MSKPQHLTPVGSIEAMQNDLPHDEAIGKKAYKRELQSLQIELLKAQRSIKADGQRVVILFEGRDAAGKGGSIKRFRQHMNPRGSDHVALPKPNDDERTQWYFQRYVQHLPSAGDITMFDRSWYNRAGVEKVMGFCTPQEHALFLRQVPAFEQSLVSSGILLFKMWFTVSQGRQKRRFEARRDDPLKQWKISPIDEASVAQYDAYTHARNEMLLATDTLVAPWTIVNSNEKRRARLGAIRSVLHALDYDHKDRDVVAEPDPRVVRTAHSLFIDN</sequence>
<comment type="similarity">
    <text evidence="1 4">Belongs to the polyphosphate kinase 2 (PPK2) family. Class I subfamily.</text>
</comment>
<evidence type="ECO:0000313" key="7">
    <source>
        <dbReference type="Proteomes" id="UP001304461"/>
    </source>
</evidence>
<feature type="domain" description="Polyphosphate kinase-2-related" evidence="5">
    <location>
        <begin position="27"/>
        <end position="252"/>
    </location>
</feature>
<keyword evidence="7" id="KW-1185">Reference proteome</keyword>
<dbReference type="Gene3D" id="3.40.50.300">
    <property type="entry name" value="P-loop containing nucleotide triphosphate hydrolases"/>
    <property type="match status" value="1"/>
</dbReference>